<dbReference type="PANTHER" id="PTHR28255:SF1">
    <property type="entry name" value="UPF0303 PROTEIN YBR137W"/>
    <property type="match status" value="1"/>
</dbReference>
<dbReference type="InterPro" id="IPR010371">
    <property type="entry name" value="YBR137W-like"/>
</dbReference>
<name>J5TPE2_TRIAS</name>
<dbReference type="GO" id="GO:0006620">
    <property type="term" value="P:post-translational protein targeting to endoplasmic reticulum membrane"/>
    <property type="evidence" value="ECO:0007669"/>
    <property type="project" value="TreeGrafter"/>
</dbReference>
<dbReference type="KEGG" id="tasa:A1Q1_06830"/>
<dbReference type="RefSeq" id="XP_014182554.1">
    <property type="nucleotide sequence ID" value="XM_014327079.1"/>
</dbReference>
<proteinExistence type="predicted"/>
<gene>
    <name evidence="2" type="ORF">A1Q1_06830</name>
</gene>
<protein>
    <submittedName>
        <fullName evidence="2">Uncharacterized protein</fullName>
    </submittedName>
</protein>
<dbReference type="EMBL" id="ALBS01000039">
    <property type="protein sequence ID" value="EJT51961.1"/>
    <property type="molecule type" value="Genomic_DNA"/>
</dbReference>
<dbReference type="VEuPathDB" id="FungiDB:A1Q1_06830"/>
<sequence>MDAPKVTKYDSSTIDNPDRARELVKIIADQEQSLRFDKFDYDVAWKIGTTIREGFLESKFAKEGSGVVIAIELFNDHSLFRCTVGNAPAVGPDNCLAEHLNAVLAALAVEPLTEVSAIVMVKVAVANVRLWVRGKLAVVRRFGISSLRKGRELASKSKKPEQAGLAFPEYACHGGAFPIWIKSRLDRSARFVSPVCRSCTTTSLSYQRPATDGNPGTCSALITYPPANIDPLSTKLLIQHHNAKQPGTQFLAYQMVRSMPTSDVAPHPPSTAPDCSPKSHSGHPTSRLPFPQDHASLGASGTPITPSNVITALGDLASLLADGRQRHRPAPRAEAQPWWVVWWRDMAYRIAACRATELQRYGGVELVRHRQHSLQTSLHSLSDRDPGVILGRDLTDGHPFIHITALHMASQMSNTWCPVLTIA</sequence>
<evidence type="ECO:0000313" key="3">
    <source>
        <dbReference type="Proteomes" id="UP000002748"/>
    </source>
</evidence>
<dbReference type="GO" id="GO:0072380">
    <property type="term" value="C:TRC complex"/>
    <property type="evidence" value="ECO:0007669"/>
    <property type="project" value="TreeGrafter"/>
</dbReference>
<dbReference type="PANTHER" id="PTHR28255">
    <property type="match status" value="1"/>
</dbReference>
<dbReference type="GeneID" id="25990342"/>
<dbReference type="OrthoDB" id="2209940at2759"/>
<dbReference type="AlphaFoldDB" id="J5TPE2"/>
<dbReference type="Gene3D" id="3.30.450.150">
    <property type="entry name" value="Haem-degrading domain"/>
    <property type="match status" value="2"/>
</dbReference>
<dbReference type="Proteomes" id="UP000002748">
    <property type="component" value="Unassembled WGS sequence"/>
</dbReference>
<reference evidence="2 3" key="1">
    <citation type="journal article" date="2012" name="Eukaryot. Cell">
        <title>Draft genome sequence of CBS 2479, the standard type strain of Trichosporon asahii.</title>
        <authorList>
            <person name="Yang R.Y."/>
            <person name="Li H.T."/>
            <person name="Zhu H."/>
            <person name="Zhou G.P."/>
            <person name="Wang M."/>
            <person name="Wang L."/>
        </authorList>
    </citation>
    <scope>NUCLEOTIDE SEQUENCE [LARGE SCALE GENOMIC DNA]</scope>
    <source>
        <strain evidence="3">ATCC 90039 / CBS 2479 / JCM 2466 / KCTC 7840 / NCYC 2677 / UAMH 7654</strain>
    </source>
</reference>
<feature type="region of interest" description="Disordered" evidence="1">
    <location>
        <begin position="260"/>
        <end position="301"/>
    </location>
</feature>
<dbReference type="HOGENOM" id="CLU_649221_0_0_1"/>
<evidence type="ECO:0000313" key="2">
    <source>
        <dbReference type="EMBL" id="EJT51961.1"/>
    </source>
</evidence>
<evidence type="ECO:0000256" key="1">
    <source>
        <dbReference type="SAM" id="MobiDB-lite"/>
    </source>
</evidence>
<accession>J5TPE2</accession>
<organism evidence="2 3">
    <name type="scientific">Trichosporon asahii var. asahii (strain ATCC 90039 / CBS 2479 / JCM 2466 / KCTC 7840 / NBRC 103889/ NCYC 2677 / UAMH 7654)</name>
    <name type="common">Yeast</name>
    <dbReference type="NCBI Taxonomy" id="1186058"/>
    <lineage>
        <taxon>Eukaryota</taxon>
        <taxon>Fungi</taxon>
        <taxon>Dikarya</taxon>
        <taxon>Basidiomycota</taxon>
        <taxon>Agaricomycotina</taxon>
        <taxon>Tremellomycetes</taxon>
        <taxon>Trichosporonales</taxon>
        <taxon>Trichosporonaceae</taxon>
        <taxon>Trichosporon</taxon>
    </lineage>
</organism>
<dbReference type="InterPro" id="IPR038084">
    <property type="entry name" value="PduO/GlcC-like_sf"/>
</dbReference>
<comment type="caution">
    <text evidence="2">The sequence shown here is derived from an EMBL/GenBank/DDBJ whole genome shotgun (WGS) entry which is preliminary data.</text>
</comment>